<accession>B8I028</accession>
<dbReference type="InterPro" id="IPR051258">
    <property type="entry name" value="Diverse_Substrate_Transporter"/>
</dbReference>
<sequence>MNIITKSNAQIFLIINAILWGSSYIWSKMLLGFLPQFSILLICAVLGLCSTIILFRKKLQGFNKKIVVTCVLISLISVVSNTFCMLALKKTSGSNTAFIVQLSIVITPIIMAVLERKVPSRKTILPAMAAMVGIYLITFAGKGMSVNPGDIFALCNAIFFSLFIALQNKFSNVFTAVQFTFVQHSTNIVCFLALALIFETGKIVFSNAVNPLFILLICLNATVTIFTSLFQSSAIKFVRPENAAIMYALEPVVTTVLGILLLGESFSGILTVLGCVIILFTIIISACKKGRFYSRESLKLRITTKA</sequence>
<dbReference type="OrthoDB" id="9804865at2"/>
<evidence type="ECO:0000259" key="8">
    <source>
        <dbReference type="Pfam" id="PF00892"/>
    </source>
</evidence>
<keyword evidence="10" id="KW-1185">Reference proteome</keyword>
<dbReference type="RefSeq" id="WP_015924681.1">
    <property type="nucleotide sequence ID" value="NC_011898.1"/>
</dbReference>
<evidence type="ECO:0000256" key="5">
    <source>
        <dbReference type="ARBA" id="ARBA00022989"/>
    </source>
</evidence>
<dbReference type="HOGENOM" id="CLU_033863_21_3_9"/>
<evidence type="ECO:0000256" key="6">
    <source>
        <dbReference type="ARBA" id="ARBA00023136"/>
    </source>
</evidence>
<feature type="transmembrane region" description="Helical" evidence="7">
    <location>
        <begin position="94"/>
        <end position="114"/>
    </location>
</feature>
<evidence type="ECO:0000256" key="2">
    <source>
        <dbReference type="ARBA" id="ARBA00007362"/>
    </source>
</evidence>
<keyword evidence="5 7" id="KW-1133">Transmembrane helix</keyword>
<feature type="transmembrane region" description="Helical" evidence="7">
    <location>
        <begin position="66"/>
        <end position="88"/>
    </location>
</feature>
<keyword evidence="6 7" id="KW-0472">Membrane</keyword>
<name>B8I028_RUMCH</name>
<evidence type="ECO:0000313" key="10">
    <source>
        <dbReference type="Proteomes" id="UP000001349"/>
    </source>
</evidence>
<comment type="subcellular location">
    <subcellularLocation>
        <location evidence="1">Cell membrane</location>
        <topology evidence="1">Multi-pass membrane protein</topology>
    </subcellularLocation>
</comment>
<reference evidence="9 10" key="1">
    <citation type="submission" date="2009-01" db="EMBL/GenBank/DDBJ databases">
        <title>Complete sequence of Clostridium cellulolyticum H10.</title>
        <authorList>
            <consortium name="US DOE Joint Genome Institute"/>
            <person name="Lucas S."/>
            <person name="Copeland A."/>
            <person name="Lapidus A."/>
            <person name="Glavina del Rio T."/>
            <person name="Dalin E."/>
            <person name="Tice H."/>
            <person name="Bruce D."/>
            <person name="Goodwin L."/>
            <person name="Pitluck S."/>
            <person name="Chertkov O."/>
            <person name="Saunders E."/>
            <person name="Brettin T."/>
            <person name="Detter J.C."/>
            <person name="Han C."/>
            <person name="Larimer F."/>
            <person name="Land M."/>
            <person name="Hauser L."/>
            <person name="Kyrpides N."/>
            <person name="Ivanova N."/>
            <person name="Zhou J."/>
            <person name="Richardson P."/>
        </authorList>
    </citation>
    <scope>NUCLEOTIDE SEQUENCE [LARGE SCALE GENOMIC DNA]</scope>
    <source>
        <strain evidence="10">ATCC 35319 / DSM 5812 / JCM 6584 / H10</strain>
    </source>
</reference>
<dbReference type="eggNOG" id="COG0697">
    <property type="taxonomic scope" value="Bacteria"/>
</dbReference>
<evidence type="ECO:0000256" key="4">
    <source>
        <dbReference type="ARBA" id="ARBA00022692"/>
    </source>
</evidence>
<dbReference type="SUPFAM" id="SSF103481">
    <property type="entry name" value="Multidrug resistance efflux transporter EmrE"/>
    <property type="match status" value="2"/>
</dbReference>
<comment type="similarity">
    <text evidence="2">Belongs to the EamA transporter family.</text>
</comment>
<organism evidence="9 10">
    <name type="scientific">Ruminiclostridium cellulolyticum (strain ATCC 35319 / DSM 5812 / JCM 6584 / H10)</name>
    <name type="common">Clostridium cellulolyticum</name>
    <dbReference type="NCBI Taxonomy" id="394503"/>
    <lineage>
        <taxon>Bacteria</taxon>
        <taxon>Bacillati</taxon>
        <taxon>Bacillota</taxon>
        <taxon>Clostridia</taxon>
        <taxon>Eubacteriales</taxon>
        <taxon>Oscillospiraceae</taxon>
        <taxon>Ruminiclostridium</taxon>
    </lineage>
</organism>
<feature type="transmembrane region" description="Helical" evidence="7">
    <location>
        <begin position="33"/>
        <end position="54"/>
    </location>
</feature>
<feature type="transmembrane region" description="Helical" evidence="7">
    <location>
        <begin position="173"/>
        <end position="198"/>
    </location>
</feature>
<feature type="transmembrane region" description="Helical" evidence="7">
    <location>
        <begin position="268"/>
        <end position="287"/>
    </location>
</feature>
<feature type="transmembrane region" description="Helical" evidence="7">
    <location>
        <begin position="146"/>
        <end position="166"/>
    </location>
</feature>
<dbReference type="STRING" id="394503.Ccel_1171"/>
<feature type="domain" description="EamA" evidence="8">
    <location>
        <begin position="10"/>
        <end position="138"/>
    </location>
</feature>
<dbReference type="AlphaFoldDB" id="B8I028"/>
<dbReference type="Proteomes" id="UP000001349">
    <property type="component" value="Chromosome"/>
</dbReference>
<dbReference type="InterPro" id="IPR037185">
    <property type="entry name" value="EmrE-like"/>
</dbReference>
<gene>
    <name evidence="9" type="ordered locus">Ccel_1171</name>
</gene>
<dbReference type="EMBL" id="CP001348">
    <property type="protein sequence ID" value="ACL75528.1"/>
    <property type="molecule type" value="Genomic_DNA"/>
</dbReference>
<dbReference type="GO" id="GO:0005886">
    <property type="term" value="C:plasma membrane"/>
    <property type="evidence" value="ECO:0007669"/>
    <property type="project" value="UniProtKB-SubCell"/>
</dbReference>
<keyword evidence="4 7" id="KW-0812">Transmembrane</keyword>
<feature type="transmembrane region" description="Helical" evidence="7">
    <location>
        <begin position="9"/>
        <end position="27"/>
    </location>
</feature>
<evidence type="ECO:0000313" key="9">
    <source>
        <dbReference type="EMBL" id="ACL75528.1"/>
    </source>
</evidence>
<evidence type="ECO:0000256" key="3">
    <source>
        <dbReference type="ARBA" id="ARBA00022475"/>
    </source>
</evidence>
<dbReference type="Pfam" id="PF00892">
    <property type="entry name" value="EamA"/>
    <property type="match status" value="2"/>
</dbReference>
<dbReference type="KEGG" id="cce:Ccel_1171"/>
<evidence type="ECO:0000256" key="7">
    <source>
        <dbReference type="SAM" id="Phobius"/>
    </source>
</evidence>
<keyword evidence="3" id="KW-1003">Cell membrane</keyword>
<feature type="domain" description="EamA" evidence="8">
    <location>
        <begin position="148"/>
        <end position="284"/>
    </location>
</feature>
<evidence type="ECO:0000256" key="1">
    <source>
        <dbReference type="ARBA" id="ARBA00004651"/>
    </source>
</evidence>
<feature type="transmembrane region" description="Helical" evidence="7">
    <location>
        <begin position="123"/>
        <end position="140"/>
    </location>
</feature>
<feature type="transmembrane region" description="Helical" evidence="7">
    <location>
        <begin position="210"/>
        <end position="230"/>
    </location>
</feature>
<feature type="transmembrane region" description="Helical" evidence="7">
    <location>
        <begin position="242"/>
        <end position="262"/>
    </location>
</feature>
<dbReference type="InterPro" id="IPR000620">
    <property type="entry name" value="EamA_dom"/>
</dbReference>
<dbReference type="PANTHER" id="PTHR42920">
    <property type="entry name" value="OS03G0707200 PROTEIN-RELATED"/>
    <property type="match status" value="1"/>
</dbReference>
<dbReference type="PANTHER" id="PTHR42920:SF5">
    <property type="entry name" value="EAMA DOMAIN-CONTAINING PROTEIN"/>
    <property type="match status" value="1"/>
</dbReference>
<protein>
    <recommendedName>
        <fullName evidence="8">EamA domain-containing protein</fullName>
    </recommendedName>
</protein>
<proteinExistence type="inferred from homology"/>